<evidence type="ECO:0000256" key="1">
    <source>
        <dbReference type="ARBA" id="ARBA00023015"/>
    </source>
</evidence>
<protein>
    <submittedName>
        <fullName evidence="6">AraC family transcriptional regulator</fullName>
    </submittedName>
</protein>
<dbReference type="PROSITE" id="PS01124">
    <property type="entry name" value="HTH_ARAC_FAMILY_2"/>
    <property type="match status" value="1"/>
</dbReference>
<dbReference type="PANTHER" id="PTHR43280:SF28">
    <property type="entry name" value="HTH-TYPE TRANSCRIPTIONAL ACTIVATOR RHAS"/>
    <property type="match status" value="1"/>
</dbReference>
<dbReference type="SMART" id="SM00342">
    <property type="entry name" value="HTH_ARAC"/>
    <property type="match status" value="1"/>
</dbReference>
<dbReference type="Gene3D" id="3.30.450.20">
    <property type="entry name" value="PAS domain"/>
    <property type="match status" value="1"/>
</dbReference>
<keyword evidence="4" id="KW-0812">Transmembrane</keyword>
<keyword evidence="2" id="KW-0238">DNA-binding</keyword>
<dbReference type="InterPro" id="IPR018062">
    <property type="entry name" value="HTH_AraC-typ_CS"/>
</dbReference>
<dbReference type="EMBL" id="LVWI01000002">
    <property type="protein sequence ID" value="OKP91048.1"/>
    <property type="molecule type" value="Genomic_DNA"/>
</dbReference>
<evidence type="ECO:0000256" key="4">
    <source>
        <dbReference type="SAM" id="Phobius"/>
    </source>
</evidence>
<dbReference type="Pfam" id="PF12833">
    <property type="entry name" value="HTH_18"/>
    <property type="match status" value="1"/>
</dbReference>
<keyword evidence="4" id="KW-0472">Membrane</keyword>
<dbReference type="PANTHER" id="PTHR43280">
    <property type="entry name" value="ARAC-FAMILY TRANSCRIPTIONAL REGULATOR"/>
    <property type="match status" value="1"/>
</dbReference>
<dbReference type="Proteomes" id="UP000186058">
    <property type="component" value="Unassembled WGS sequence"/>
</dbReference>
<evidence type="ECO:0000313" key="7">
    <source>
        <dbReference type="Proteomes" id="UP000186058"/>
    </source>
</evidence>
<accession>A0ABX3EWQ4</accession>
<evidence type="ECO:0000256" key="2">
    <source>
        <dbReference type="ARBA" id="ARBA00023125"/>
    </source>
</evidence>
<dbReference type="SUPFAM" id="SSF46689">
    <property type="entry name" value="Homeodomain-like"/>
    <property type="match status" value="2"/>
</dbReference>
<organism evidence="6 7">
    <name type="scientific">Paenibacillus helianthi</name>
    <dbReference type="NCBI Taxonomy" id="1349432"/>
    <lineage>
        <taxon>Bacteria</taxon>
        <taxon>Bacillati</taxon>
        <taxon>Bacillota</taxon>
        <taxon>Bacilli</taxon>
        <taxon>Bacillales</taxon>
        <taxon>Paenibacillaceae</taxon>
        <taxon>Paenibacillus</taxon>
    </lineage>
</organism>
<comment type="caution">
    <text evidence="6">The sequence shown here is derived from an EMBL/GenBank/DDBJ whole genome shotgun (WGS) entry which is preliminary data.</text>
</comment>
<name>A0ABX3EWQ4_9BACL</name>
<keyword evidence="4" id="KW-1133">Transmembrane helix</keyword>
<evidence type="ECO:0000256" key="3">
    <source>
        <dbReference type="ARBA" id="ARBA00023163"/>
    </source>
</evidence>
<keyword evidence="3" id="KW-0804">Transcription</keyword>
<gene>
    <name evidence="6" type="ORF">A3844_04165</name>
</gene>
<dbReference type="InterPro" id="IPR018060">
    <property type="entry name" value="HTH_AraC"/>
</dbReference>
<evidence type="ECO:0000313" key="6">
    <source>
        <dbReference type="EMBL" id="OKP91048.1"/>
    </source>
</evidence>
<sequence>MNRSYFKSKLFLRYIFSYLLILVVPLIIVTAFIYRNATRSLQSEIELSHINQLNQAKTIIDGRIKELNDMASRISYDERLTPYRVHDPYFSREAISALNNYKATSSIIGELFLYYYNDDRIYSSRGMSNLEVFASNYSFHNWTKNTLFHDLNKVKFPAMRPADLVNRTPSLQQSILAYIVPITPNNPNPHGTIMYFIPESELNRMIDSVLGSYHGLTYIFDNNGQILTSNGNERSLSTQEVKSLFILEPGIHNEVLNGKSHSIISVKSSENGWSYVTLMPSAQIFSNVLQVRSFIIMLLLISVAVGGAIALMLARMQYVPISELVKFANSTSRSKRPFGNELEGIRILLQEHSVRADLQEPYARNHVLMMLLKYGNTQGVSSDLLGSFDFTFESSHYFVVIIECDEFSNKQDESQNRQAIFHLFTQVSFPELSARAYSVELPQPNQLALIIGYDSDGKLQNFDHIRHIVEATRNNLLEMFDIHPVIGVGTCYSSISLLNQSYIEACSALETNISSHESITFFEKLFSTSEQDFWVPNHVLLKLSQSLKQGSFEVAERTISVAISELPTSLLSSQLLRFIVYDILNTMLKTASELGIHNLMHEVPPKITYNSLEELKQAFVNLASRICSQVEHDQKNEEHTLMDQIVLYIDSHYREHTLSLETISQEYSISPSHLSRSFKEKVGINFIQYIWQKRMNEVMHKLITTNDSLKDIIVQVGYLDTPNFIRKFKKETGYTPGQYRSLHIPEEKTGTLSDL</sequence>
<keyword evidence="1" id="KW-0805">Transcription regulation</keyword>
<feature type="domain" description="HTH araC/xylS-type" evidence="5">
    <location>
        <begin position="643"/>
        <end position="742"/>
    </location>
</feature>
<dbReference type="Pfam" id="PF17853">
    <property type="entry name" value="GGDEF_2"/>
    <property type="match status" value="1"/>
</dbReference>
<proteinExistence type="predicted"/>
<dbReference type="RefSeq" id="WP_074085607.1">
    <property type="nucleotide sequence ID" value="NZ_LVWI01000002.1"/>
</dbReference>
<dbReference type="InterPro" id="IPR009057">
    <property type="entry name" value="Homeodomain-like_sf"/>
</dbReference>
<feature type="transmembrane region" description="Helical" evidence="4">
    <location>
        <begin position="12"/>
        <end position="34"/>
    </location>
</feature>
<dbReference type="InterPro" id="IPR041522">
    <property type="entry name" value="CdaR_GGDEF"/>
</dbReference>
<reference evidence="6 7" key="1">
    <citation type="submission" date="2016-03" db="EMBL/GenBank/DDBJ databases">
        <authorList>
            <person name="Sant'Anna F.H."/>
            <person name="Ambrosini A."/>
            <person name="Souza R."/>
            <person name="Bach E."/>
            <person name="Fernandes G."/>
            <person name="Balsanelli E."/>
            <person name="Baura V.A."/>
            <person name="Souza E.M."/>
            <person name="Passaglia L."/>
        </authorList>
    </citation>
    <scope>NUCLEOTIDE SEQUENCE [LARGE SCALE GENOMIC DNA]</scope>
    <source>
        <strain evidence="6 7">P26E</strain>
    </source>
</reference>
<dbReference type="PROSITE" id="PS00041">
    <property type="entry name" value="HTH_ARAC_FAMILY_1"/>
    <property type="match status" value="1"/>
</dbReference>
<dbReference type="Gene3D" id="1.10.10.60">
    <property type="entry name" value="Homeodomain-like"/>
    <property type="match status" value="2"/>
</dbReference>
<keyword evidence="7" id="KW-1185">Reference proteome</keyword>
<evidence type="ECO:0000259" key="5">
    <source>
        <dbReference type="PROSITE" id="PS01124"/>
    </source>
</evidence>
<feature type="transmembrane region" description="Helical" evidence="4">
    <location>
        <begin position="294"/>
        <end position="314"/>
    </location>
</feature>